<comment type="caution">
    <text evidence="3">The sequence shown here is derived from an EMBL/GenBank/DDBJ whole genome shotgun (WGS) entry which is preliminary data.</text>
</comment>
<feature type="signal peptide" evidence="2">
    <location>
        <begin position="1"/>
        <end position="21"/>
    </location>
</feature>
<evidence type="ECO:0000313" key="3">
    <source>
        <dbReference type="EMBL" id="TKA60546.1"/>
    </source>
</evidence>
<evidence type="ECO:0000256" key="2">
    <source>
        <dbReference type="SAM" id="SignalP"/>
    </source>
</evidence>
<dbReference type="OrthoDB" id="3879503at2759"/>
<dbReference type="EMBL" id="NAJQ01001339">
    <property type="protein sequence ID" value="TKA60546.1"/>
    <property type="molecule type" value="Genomic_DNA"/>
</dbReference>
<organism evidence="3 4">
    <name type="scientific">Friedmanniomyces simplex</name>
    <dbReference type="NCBI Taxonomy" id="329884"/>
    <lineage>
        <taxon>Eukaryota</taxon>
        <taxon>Fungi</taxon>
        <taxon>Dikarya</taxon>
        <taxon>Ascomycota</taxon>
        <taxon>Pezizomycotina</taxon>
        <taxon>Dothideomycetes</taxon>
        <taxon>Dothideomycetidae</taxon>
        <taxon>Mycosphaerellales</taxon>
        <taxon>Teratosphaeriaceae</taxon>
        <taxon>Friedmanniomyces</taxon>
    </lineage>
</organism>
<protein>
    <submittedName>
        <fullName evidence="3">Uncharacterized protein</fullName>
    </submittedName>
</protein>
<keyword evidence="4" id="KW-1185">Reference proteome</keyword>
<feature type="region of interest" description="Disordered" evidence="1">
    <location>
        <begin position="144"/>
        <end position="172"/>
    </location>
</feature>
<feature type="chain" id="PRO_5020819455" evidence="2">
    <location>
        <begin position="22"/>
        <end position="640"/>
    </location>
</feature>
<feature type="compositionally biased region" description="Polar residues" evidence="1">
    <location>
        <begin position="145"/>
        <end position="172"/>
    </location>
</feature>
<evidence type="ECO:0000313" key="4">
    <source>
        <dbReference type="Proteomes" id="UP000309340"/>
    </source>
</evidence>
<dbReference type="Proteomes" id="UP000309340">
    <property type="component" value="Unassembled WGS sequence"/>
</dbReference>
<name>A0A4U0WEZ9_9PEZI</name>
<keyword evidence="2" id="KW-0732">Signal</keyword>
<sequence length="640" mass="66578">MWHNILATAVLLLLAFRCVSAADMFVSITPGPGPLAPVYNATSSTLAPTTLATTHSIQSPESLSSVVDGLAECTLGLTNDCLPLYTTAPRSAADPSALAMAHGVENLLWIIAFGGALLLLSTGKVEAVLLLILLIVAKAKGQDEASPTSNSFETPMAPTVNTSSSERTSVTTGTPHATMTLMEKLQCYQTVNGLAYPSPCMTVYVWTPVPSRPDPTDAPGPVCQANGLEIPCADVGHGAASSARRVADMVGWTASTQACMVAVLFVDRLWARPIVALCLAVAVNGEEVLATSIPTTTALTATSSAGLPQTTTLAPNVTVPEDKVYCYVTSSGLAFPSPCPGDFNPTVPSPALQPGQCMRNGLEYQCGATYEQSSAACTITTSDGVLGSLWLPLVAWRLGFLDKKMLALAWLIAAMEIRVLASPSVSTAPPVTSTVTVYRATPPPALASITATVTTLQALPARRENDVCPTVYGMQSCPLPYIPVDSAGSASFAWPLAFGTAITGLAMSRLVSTGTLYAFWPILAAAAQADAQVIAGLTSVPLPELAINTTTTPAVTVTQMVFVANANAHFTPTITEYIALCTPYCAHVNDKGQCDKVQGCKNAATSDSEEAFIARVTDYGIAMGVALLAGVAAGRMRWLP</sequence>
<proteinExistence type="predicted"/>
<reference evidence="3 4" key="1">
    <citation type="submission" date="2017-03" db="EMBL/GenBank/DDBJ databases">
        <title>Genomes of endolithic fungi from Antarctica.</title>
        <authorList>
            <person name="Coleine C."/>
            <person name="Masonjones S."/>
            <person name="Stajich J.E."/>
        </authorList>
    </citation>
    <scope>NUCLEOTIDE SEQUENCE [LARGE SCALE GENOMIC DNA]</scope>
    <source>
        <strain evidence="3 4">CCFEE 5184</strain>
    </source>
</reference>
<accession>A0A4U0WEZ9</accession>
<dbReference type="AlphaFoldDB" id="A0A4U0WEZ9"/>
<evidence type="ECO:0000256" key="1">
    <source>
        <dbReference type="SAM" id="MobiDB-lite"/>
    </source>
</evidence>
<gene>
    <name evidence="3" type="ORF">B0A55_11534</name>
</gene>